<evidence type="ECO:0000256" key="1">
    <source>
        <dbReference type="SAM" id="SignalP"/>
    </source>
</evidence>
<sequence>MDSLTLTALTFLLSLAIPLVQAGCAAPTPTGTRINDLDTIVPGPCQTHGSKCTTTVLHNGNQDFYKPCFTYLTTKTSTAVVECGGCDLHVKRWNQDVPHKTTGCGSAPLWLPWDDAWVTTEVLCEGTLATPVVDERIRKVVPGDLVTETSS</sequence>
<evidence type="ECO:0000313" key="2">
    <source>
        <dbReference type="EMBL" id="KAF2402740.1"/>
    </source>
</evidence>
<feature type="chain" id="PRO_5026173565" evidence="1">
    <location>
        <begin position="23"/>
        <end position="151"/>
    </location>
</feature>
<keyword evidence="3" id="KW-1185">Reference proteome</keyword>
<organism evidence="2 3">
    <name type="scientific">Trichodelitschia bisporula</name>
    <dbReference type="NCBI Taxonomy" id="703511"/>
    <lineage>
        <taxon>Eukaryota</taxon>
        <taxon>Fungi</taxon>
        <taxon>Dikarya</taxon>
        <taxon>Ascomycota</taxon>
        <taxon>Pezizomycotina</taxon>
        <taxon>Dothideomycetes</taxon>
        <taxon>Dothideomycetes incertae sedis</taxon>
        <taxon>Phaeotrichales</taxon>
        <taxon>Phaeotrichaceae</taxon>
        <taxon>Trichodelitschia</taxon>
    </lineage>
</organism>
<gene>
    <name evidence="2" type="ORF">EJ06DRAFT_527713</name>
</gene>
<reference evidence="2" key="1">
    <citation type="journal article" date="2020" name="Stud. Mycol.">
        <title>101 Dothideomycetes genomes: a test case for predicting lifestyles and emergence of pathogens.</title>
        <authorList>
            <person name="Haridas S."/>
            <person name="Albert R."/>
            <person name="Binder M."/>
            <person name="Bloem J."/>
            <person name="Labutti K."/>
            <person name="Salamov A."/>
            <person name="Andreopoulos B."/>
            <person name="Baker S."/>
            <person name="Barry K."/>
            <person name="Bills G."/>
            <person name="Bluhm B."/>
            <person name="Cannon C."/>
            <person name="Castanera R."/>
            <person name="Culley D."/>
            <person name="Daum C."/>
            <person name="Ezra D."/>
            <person name="Gonzalez J."/>
            <person name="Henrissat B."/>
            <person name="Kuo A."/>
            <person name="Liang C."/>
            <person name="Lipzen A."/>
            <person name="Lutzoni F."/>
            <person name="Magnuson J."/>
            <person name="Mondo S."/>
            <person name="Nolan M."/>
            <person name="Ohm R."/>
            <person name="Pangilinan J."/>
            <person name="Park H.-J."/>
            <person name="Ramirez L."/>
            <person name="Alfaro M."/>
            <person name="Sun H."/>
            <person name="Tritt A."/>
            <person name="Yoshinaga Y."/>
            <person name="Zwiers L.-H."/>
            <person name="Turgeon B."/>
            <person name="Goodwin S."/>
            <person name="Spatafora J."/>
            <person name="Crous P."/>
            <person name="Grigoriev I."/>
        </authorList>
    </citation>
    <scope>NUCLEOTIDE SEQUENCE</scope>
    <source>
        <strain evidence="2">CBS 262.69</strain>
    </source>
</reference>
<keyword evidence="1" id="KW-0732">Signal</keyword>
<feature type="signal peptide" evidence="1">
    <location>
        <begin position="1"/>
        <end position="22"/>
    </location>
</feature>
<protein>
    <submittedName>
        <fullName evidence="2">Uncharacterized protein</fullName>
    </submittedName>
</protein>
<dbReference type="Proteomes" id="UP000799640">
    <property type="component" value="Unassembled WGS sequence"/>
</dbReference>
<accession>A0A6G1I377</accession>
<dbReference type="EMBL" id="ML996690">
    <property type="protein sequence ID" value="KAF2402740.1"/>
    <property type="molecule type" value="Genomic_DNA"/>
</dbReference>
<proteinExistence type="predicted"/>
<dbReference type="AlphaFoldDB" id="A0A6G1I377"/>
<name>A0A6G1I377_9PEZI</name>
<evidence type="ECO:0000313" key="3">
    <source>
        <dbReference type="Proteomes" id="UP000799640"/>
    </source>
</evidence>